<evidence type="ECO:0000313" key="2">
    <source>
        <dbReference type="EMBL" id="MBU5484150.1"/>
    </source>
</evidence>
<feature type="domain" description="DUF1659" evidence="1">
    <location>
        <begin position="2"/>
        <end position="71"/>
    </location>
</feature>
<dbReference type="EMBL" id="JAHLQF010000002">
    <property type="protein sequence ID" value="MBU5484150.1"/>
    <property type="molecule type" value="Genomic_DNA"/>
</dbReference>
<organism evidence="2 3">
    <name type="scientific">Clostridium mobile</name>
    <dbReference type="NCBI Taxonomy" id="2841512"/>
    <lineage>
        <taxon>Bacteria</taxon>
        <taxon>Bacillati</taxon>
        <taxon>Bacillota</taxon>
        <taxon>Clostridia</taxon>
        <taxon>Eubacteriales</taxon>
        <taxon>Clostridiaceae</taxon>
        <taxon>Clostridium</taxon>
    </lineage>
</organism>
<dbReference type="Proteomes" id="UP000726170">
    <property type="component" value="Unassembled WGS sequence"/>
</dbReference>
<protein>
    <submittedName>
        <fullName evidence="2">DUF1659 domain-containing protein</fullName>
    </submittedName>
</protein>
<dbReference type="InterPro" id="IPR012454">
    <property type="entry name" value="DUF1659"/>
</dbReference>
<evidence type="ECO:0000259" key="1">
    <source>
        <dbReference type="Pfam" id="PF07872"/>
    </source>
</evidence>
<gene>
    <name evidence="2" type="ORF">KQI86_07390</name>
</gene>
<comment type="caution">
    <text evidence="2">The sequence shown here is derived from an EMBL/GenBank/DDBJ whole genome shotgun (WGS) entry which is preliminary data.</text>
</comment>
<dbReference type="RefSeq" id="WP_216438640.1">
    <property type="nucleotide sequence ID" value="NZ_JAHLQF010000002.1"/>
</dbReference>
<proteinExistence type="predicted"/>
<reference evidence="2 3" key="1">
    <citation type="submission" date="2021-06" db="EMBL/GenBank/DDBJ databases">
        <authorList>
            <person name="Sun Q."/>
            <person name="Li D."/>
        </authorList>
    </citation>
    <scope>NUCLEOTIDE SEQUENCE [LARGE SCALE GENOMIC DNA]</scope>
    <source>
        <strain evidence="2 3">MSJ-11</strain>
    </source>
</reference>
<dbReference type="Pfam" id="PF07872">
    <property type="entry name" value="DUF1659"/>
    <property type="match status" value="1"/>
</dbReference>
<evidence type="ECO:0000313" key="3">
    <source>
        <dbReference type="Proteomes" id="UP000726170"/>
    </source>
</evidence>
<name>A0ABS6EI59_9CLOT</name>
<accession>A0ABS6EI59</accession>
<keyword evidence="3" id="KW-1185">Reference proteome</keyword>
<sequence length="73" mass="7930">MAVVADRYDSDLVLQVVTGVGDDGKDKTKNKTISKISLTATDEDLYAVAVAMADVLKYETVSIRRINKNILLG</sequence>